<dbReference type="GeneID" id="109470280"/>
<proteinExistence type="predicted"/>
<dbReference type="SMART" id="SM00225">
    <property type="entry name" value="BTB"/>
    <property type="match status" value="1"/>
</dbReference>
<dbReference type="SMART" id="SM00875">
    <property type="entry name" value="BACK"/>
    <property type="match status" value="1"/>
</dbReference>
<dbReference type="Pfam" id="PF00651">
    <property type="entry name" value="BTB"/>
    <property type="match status" value="1"/>
</dbReference>
<dbReference type="KEGG" id="bbel:109470280"/>
<dbReference type="SUPFAM" id="SSF117281">
    <property type="entry name" value="Kelch motif"/>
    <property type="match status" value="1"/>
</dbReference>
<evidence type="ECO:0000256" key="1">
    <source>
        <dbReference type="ARBA" id="ARBA00022441"/>
    </source>
</evidence>
<dbReference type="SUPFAM" id="SSF54695">
    <property type="entry name" value="POZ domain"/>
    <property type="match status" value="1"/>
</dbReference>
<dbReference type="InterPro" id="IPR011333">
    <property type="entry name" value="SKP1/BTB/POZ_sf"/>
</dbReference>
<dbReference type="Gene3D" id="1.25.40.420">
    <property type="match status" value="1"/>
</dbReference>
<evidence type="ECO:0000256" key="2">
    <source>
        <dbReference type="ARBA" id="ARBA00022737"/>
    </source>
</evidence>
<gene>
    <name evidence="5" type="primary">LOC109470280</name>
</gene>
<dbReference type="PANTHER" id="PTHR45632:SF13">
    <property type="entry name" value="KELCH-LIKE PROTEIN 26"/>
    <property type="match status" value="1"/>
</dbReference>
<sequence length="592" mass="64920">MAGSGAVEQVQSSTLSDPAFGSDMLSVLNDLRAEGVLLDVTVVAGEQEFMAHSTVLAYGSDYFRGLFASGMKESQEKRVDLKDPSVTADIFGLLLEFLYTGQLVVSSLNVYEVLAVANHLQVQSALRLCGEFITQHLRDPQFDMAKYTRGVQVADLYSLKTLQESLDSVIAEDFMEVTSSDDFLESATEDELIRILQLEKLSAPSEQQVYEAVLRWLTHDPCRMEHAAAVLSHVRLALLDVGLLYGLLRTELGTIQECRNLILEAMAYHSLPTETKEGWPRSNSRALMDEQVLLALTSEARKFTVKGWEKTAISFGGSTASAVAVVGNVLYMICSSGLLFKSYDPVTGTINDLHAPPDFHRQAPRMVAVGAMLILVCGKDYSRKSKAWCYDISAGRWMKIPPLDQYTSGVALASCRGAVLAIGGMVKSTDKDGKEIEVQTSRVKIFVPAKNVWEAVSPITQPHAEATTMVQGNVVYIAGGETFVNGKTCSNTTVEMCRVSVDDGHGVTVSPWSIVFQPLVVRNFAAQVAVIDRKAYFILGRQMHFTGKFVDHDRTSEEDVEDMCQSFRKNVQSDSVVCATLLFKAPKAISGK</sequence>
<name>A0A6P4YSQ2_BRABE</name>
<keyword evidence="2" id="KW-0677">Repeat</keyword>
<dbReference type="InterPro" id="IPR017096">
    <property type="entry name" value="BTB-kelch_protein"/>
</dbReference>
<reference evidence="5" key="1">
    <citation type="submission" date="2025-08" db="UniProtKB">
        <authorList>
            <consortium name="RefSeq"/>
        </authorList>
    </citation>
    <scope>IDENTIFICATION</scope>
    <source>
        <tissue evidence="5">Gonad</tissue>
    </source>
</reference>
<dbReference type="Gene3D" id="2.120.10.80">
    <property type="entry name" value="Kelch-type beta propeller"/>
    <property type="match status" value="1"/>
</dbReference>
<accession>A0A6P4YSQ2</accession>
<dbReference type="RefSeq" id="XP_019624739.1">
    <property type="nucleotide sequence ID" value="XM_019769180.1"/>
</dbReference>
<keyword evidence="1" id="KW-0880">Kelch repeat</keyword>
<dbReference type="InterPro" id="IPR015915">
    <property type="entry name" value="Kelch-typ_b-propeller"/>
</dbReference>
<dbReference type="Proteomes" id="UP000515135">
    <property type="component" value="Unplaced"/>
</dbReference>
<dbReference type="InterPro" id="IPR000210">
    <property type="entry name" value="BTB/POZ_dom"/>
</dbReference>
<protein>
    <submittedName>
        <fullName evidence="5">Kelch-like protein 2 isoform X1</fullName>
    </submittedName>
</protein>
<evidence type="ECO:0000313" key="5">
    <source>
        <dbReference type="RefSeq" id="XP_019624739.1"/>
    </source>
</evidence>
<keyword evidence="4" id="KW-1185">Reference proteome</keyword>
<dbReference type="Pfam" id="PF07707">
    <property type="entry name" value="BACK"/>
    <property type="match status" value="1"/>
</dbReference>
<dbReference type="Gene3D" id="3.30.710.10">
    <property type="entry name" value="Potassium Channel Kv1.1, Chain A"/>
    <property type="match status" value="1"/>
</dbReference>
<dbReference type="AlphaFoldDB" id="A0A6P4YSQ2"/>
<dbReference type="PIRSF" id="PIRSF037037">
    <property type="entry name" value="Kelch-like_protein_gigaxonin"/>
    <property type="match status" value="1"/>
</dbReference>
<feature type="domain" description="BTB" evidence="3">
    <location>
        <begin position="38"/>
        <end position="107"/>
    </location>
</feature>
<dbReference type="PANTHER" id="PTHR45632">
    <property type="entry name" value="LD33804P"/>
    <property type="match status" value="1"/>
</dbReference>
<evidence type="ECO:0000259" key="3">
    <source>
        <dbReference type="PROSITE" id="PS50097"/>
    </source>
</evidence>
<organism evidence="4 5">
    <name type="scientific">Branchiostoma belcheri</name>
    <name type="common">Amphioxus</name>
    <dbReference type="NCBI Taxonomy" id="7741"/>
    <lineage>
        <taxon>Eukaryota</taxon>
        <taxon>Metazoa</taxon>
        <taxon>Chordata</taxon>
        <taxon>Cephalochordata</taxon>
        <taxon>Leptocardii</taxon>
        <taxon>Amphioxiformes</taxon>
        <taxon>Branchiostomatidae</taxon>
        <taxon>Branchiostoma</taxon>
    </lineage>
</organism>
<dbReference type="InterPro" id="IPR011705">
    <property type="entry name" value="BACK"/>
</dbReference>
<evidence type="ECO:0000313" key="4">
    <source>
        <dbReference type="Proteomes" id="UP000515135"/>
    </source>
</evidence>
<dbReference type="PROSITE" id="PS50097">
    <property type="entry name" value="BTB"/>
    <property type="match status" value="1"/>
</dbReference>
<dbReference type="OrthoDB" id="10010636at2759"/>